<evidence type="ECO:0000256" key="1">
    <source>
        <dbReference type="ARBA" id="ARBA00010609"/>
    </source>
</evidence>
<evidence type="ECO:0000259" key="6">
    <source>
        <dbReference type="PROSITE" id="PS50058"/>
    </source>
</evidence>
<name>A0A813TS72_9BILA</name>
<dbReference type="InterPro" id="IPR011707">
    <property type="entry name" value="Cu-oxidase-like_N"/>
</dbReference>
<gene>
    <name evidence="8" type="ORF">JXQ802_LOCUS4983</name>
    <name evidence="7" type="ORF">PYM288_LOCUS1237</name>
</gene>
<evidence type="ECO:0000313" key="9">
    <source>
        <dbReference type="Proteomes" id="UP000663870"/>
    </source>
</evidence>
<reference evidence="8" key="1">
    <citation type="submission" date="2021-02" db="EMBL/GenBank/DDBJ databases">
        <authorList>
            <person name="Nowell W R."/>
        </authorList>
    </citation>
    <scope>NUCLEOTIDE SEQUENCE</scope>
</reference>
<accession>A0A813TS72</accession>
<dbReference type="SUPFAM" id="SSF49503">
    <property type="entry name" value="Cupredoxins"/>
    <property type="match status" value="3"/>
</dbReference>
<dbReference type="EMBL" id="CAJNOL010000072">
    <property type="protein sequence ID" value="CAF0816594.1"/>
    <property type="molecule type" value="Genomic_DNA"/>
</dbReference>
<comment type="caution">
    <text evidence="8">The sequence shown here is derived from an EMBL/GenBank/DDBJ whole genome shotgun (WGS) entry which is preliminary data.</text>
</comment>
<keyword evidence="9" id="KW-1185">Reference proteome</keyword>
<dbReference type="CDD" id="cd00068">
    <property type="entry name" value="GGL"/>
    <property type="match status" value="1"/>
</dbReference>
<dbReference type="InterPro" id="IPR001117">
    <property type="entry name" value="Cu-oxidase_2nd"/>
</dbReference>
<feature type="domain" description="G protein gamma" evidence="6">
    <location>
        <begin position="546"/>
        <end position="613"/>
    </location>
</feature>
<keyword evidence="4" id="KW-0186">Copper</keyword>
<dbReference type="Pfam" id="PF00394">
    <property type="entry name" value="Cu-oxidase"/>
    <property type="match status" value="1"/>
</dbReference>
<dbReference type="PROSITE" id="PS50058">
    <property type="entry name" value="G_PROTEIN_GAMMA"/>
    <property type="match status" value="1"/>
</dbReference>
<evidence type="ECO:0000256" key="5">
    <source>
        <dbReference type="SAM" id="SignalP"/>
    </source>
</evidence>
<dbReference type="SMART" id="SM01224">
    <property type="entry name" value="G_gamma"/>
    <property type="match status" value="1"/>
</dbReference>
<dbReference type="EMBL" id="CAJNOH010000006">
    <property type="protein sequence ID" value="CAF0735490.1"/>
    <property type="molecule type" value="Genomic_DNA"/>
</dbReference>
<dbReference type="Pfam" id="PF07731">
    <property type="entry name" value="Cu-oxidase_2"/>
    <property type="match status" value="1"/>
</dbReference>
<organism evidence="8 9">
    <name type="scientific">Rotaria sordida</name>
    <dbReference type="NCBI Taxonomy" id="392033"/>
    <lineage>
        <taxon>Eukaryota</taxon>
        <taxon>Metazoa</taxon>
        <taxon>Spiralia</taxon>
        <taxon>Gnathifera</taxon>
        <taxon>Rotifera</taxon>
        <taxon>Eurotatoria</taxon>
        <taxon>Bdelloidea</taxon>
        <taxon>Philodinida</taxon>
        <taxon>Philodinidae</taxon>
        <taxon>Rotaria</taxon>
    </lineage>
</organism>
<feature type="chain" id="PRO_5035598252" description="G protein gamma domain-containing protein" evidence="5">
    <location>
        <begin position="20"/>
        <end position="613"/>
    </location>
</feature>
<dbReference type="Pfam" id="PF00631">
    <property type="entry name" value="G-gamma"/>
    <property type="match status" value="1"/>
</dbReference>
<dbReference type="Proteomes" id="UP000663870">
    <property type="component" value="Unassembled WGS sequence"/>
</dbReference>
<evidence type="ECO:0000313" key="8">
    <source>
        <dbReference type="EMBL" id="CAF0816594.1"/>
    </source>
</evidence>
<dbReference type="PANTHER" id="PTHR11709">
    <property type="entry name" value="MULTI-COPPER OXIDASE"/>
    <property type="match status" value="1"/>
</dbReference>
<dbReference type="SUPFAM" id="SSF48670">
    <property type="entry name" value="Transducin (heterotrimeric G protein), gamma chain"/>
    <property type="match status" value="1"/>
</dbReference>
<dbReference type="GO" id="GO:0007186">
    <property type="term" value="P:G protein-coupled receptor signaling pathway"/>
    <property type="evidence" value="ECO:0007669"/>
    <property type="project" value="InterPro"/>
</dbReference>
<dbReference type="InterPro" id="IPR011706">
    <property type="entry name" value="Cu-oxidase_C"/>
</dbReference>
<dbReference type="GO" id="GO:0005507">
    <property type="term" value="F:copper ion binding"/>
    <property type="evidence" value="ECO:0007669"/>
    <property type="project" value="InterPro"/>
</dbReference>
<dbReference type="InterPro" id="IPR036284">
    <property type="entry name" value="GGL_sf"/>
</dbReference>
<dbReference type="Proteomes" id="UP000663854">
    <property type="component" value="Unassembled WGS sequence"/>
</dbReference>
<dbReference type="GO" id="GO:0016491">
    <property type="term" value="F:oxidoreductase activity"/>
    <property type="evidence" value="ECO:0007669"/>
    <property type="project" value="UniProtKB-KW"/>
</dbReference>
<dbReference type="PANTHER" id="PTHR11709:SF394">
    <property type="entry name" value="FI03373P-RELATED"/>
    <property type="match status" value="1"/>
</dbReference>
<keyword evidence="3" id="KW-0560">Oxidoreductase</keyword>
<comment type="similarity">
    <text evidence="1">Belongs to the multicopper oxidase family.</text>
</comment>
<dbReference type="Pfam" id="PF07732">
    <property type="entry name" value="Cu-oxidase_3"/>
    <property type="match status" value="1"/>
</dbReference>
<dbReference type="Gene3D" id="2.60.40.420">
    <property type="entry name" value="Cupredoxins - blue copper proteins"/>
    <property type="match status" value="3"/>
</dbReference>
<evidence type="ECO:0000256" key="3">
    <source>
        <dbReference type="ARBA" id="ARBA00023002"/>
    </source>
</evidence>
<keyword evidence="5" id="KW-0732">Signal</keyword>
<dbReference type="InterPro" id="IPR045087">
    <property type="entry name" value="Cu-oxidase_fam"/>
</dbReference>
<proteinExistence type="inferred from homology"/>
<evidence type="ECO:0000313" key="7">
    <source>
        <dbReference type="EMBL" id="CAF0735490.1"/>
    </source>
</evidence>
<sequence>MIYIFLRLIFLSIFSLINSVSNNNYRLVYNLNVSYAQNSSSIVLINNQIPGPLIEAELNDILIIRVTNYLPASEKLSIHFHGMLVQQTPHMDGVSYITQMPIESQHSFTYVFRGYPSGTHFYHSHAGLQSVTAFGPLIVHDRRKPWNISEVSSGPLLFSDLWFEPDRLTQEYNLLASPFIWQGEPTYLLINGKRDFVLTVDPNKKYLLRLICATTLSTVVFGIDKHPMTIVEVDGTLIKPKENIQSIELSSGQRYAVIIQTNKQSNGIYLMQLAIRWRTSINSASCTGILRYSTISEIPTDLSSFSFPLLSNEEDIRLFSFTDPYETLFENNQMPRRSVDKEIFMYSTQSRTSDGLGMRWMINNSSLDKLHLINLTQPLLLDVYNGIEDNLPTNVIYSIKQNQLIDIVLQNTVAANGVCETHPFHLHGHKFWIHSQGSGMYNPLEKLNPDTNNPILRDTLTLYATSYSYLTPNRTSTNYLKPCGWIKLRLIANNPGLWLLHCHIGSHLFMGNNNTGNQFSTNRENVPSRRISDNFSSSRSYAPEYHAQNVYATQRRICEQLREEARRERTKVSIVCKDLVRYITDHQSSDALVTGFQSPKDNPFRDKQQCSLL</sequence>
<dbReference type="InterPro" id="IPR015898">
    <property type="entry name" value="G-protein_gamma-like_dom"/>
</dbReference>
<evidence type="ECO:0000256" key="2">
    <source>
        <dbReference type="ARBA" id="ARBA00022723"/>
    </source>
</evidence>
<protein>
    <recommendedName>
        <fullName evidence="6">G protein gamma domain-containing protein</fullName>
    </recommendedName>
</protein>
<keyword evidence="2" id="KW-0479">Metal-binding</keyword>
<dbReference type="Gene3D" id="4.10.260.10">
    <property type="entry name" value="Transducin (heterotrimeric G protein), gamma chain"/>
    <property type="match status" value="1"/>
</dbReference>
<feature type="signal peptide" evidence="5">
    <location>
        <begin position="1"/>
        <end position="19"/>
    </location>
</feature>
<dbReference type="SMART" id="SM00224">
    <property type="entry name" value="GGL"/>
    <property type="match status" value="1"/>
</dbReference>
<dbReference type="AlphaFoldDB" id="A0A813TS72"/>
<evidence type="ECO:0000256" key="4">
    <source>
        <dbReference type="ARBA" id="ARBA00023008"/>
    </source>
</evidence>
<dbReference type="InterPro" id="IPR008972">
    <property type="entry name" value="Cupredoxin"/>
</dbReference>